<feature type="compositionally biased region" description="Basic and acidic residues" evidence="1">
    <location>
        <begin position="1"/>
        <end position="12"/>
    </location>
</feature>
<evidence type="ECO:0000313" key="6">
    <source>
        <dbReference type="EMBL" id="KAE9313381.1"/>
    </source>
</evidence>
<gene>
    <name evidence="6" type="ORF">PF001_g8776</name>
    <name evidence="5" type="ORF">PF002_g9745</name>
    <name evidence="4" type="ORF">PF005_g7674</name>
    <name evidence="3" type="ORF">PF007_g6922</name>
    <name evidence="2" type="ORF">PF009_g8346</name>
</gene>
<name>A0A6A3FBU8_9STRA</name>
<reference evidence="7 8" key="1">
    <citation type="submission" date="2018-08" db="EMBL/GenBank/DDBJ databases">
        <title>Genomic investigation of the strawberry pathogen Phytophthora fragariae indicates pathogenicity is determined by transcriptional variation in three key races.</title>
        <authorList>
            <person name="Adams T.M."/>
            <person name="Armitage A.D."/>
            <person name="Sobczyk M.K."/>
            <person name="Bates H.J."/>
            <person name="Dunwell J.M."/>
            <person name="Nellist C.F."/>
            <person name="Harrison R.J."/>
        </authorList>
    </citation>
    <scope>NUCLEOTIDE SEQUENCE [LARGE SCALE GENOMIC DNA]</scope>
    <source>
        <strain evidence="6 9">A4</strain>
        <strain evidence="5 10">BC-1</strain>
        <strain evidence="4 8">NOV-27</strain>
        <strain evidence="3 11">NOV-71</strain>
        <strain evidence="2 7">NOV-9</strain>
    </source>
</reference>
<evidence type="ECO:0000313" key="8">
    <source>
        <dbReference type="Proteomes" id="UP000433483"/>
    </source>
</evidence>
<accession>A0A6A3FBU8</accession>
<keyword evidence="8" id="KW-1185">Reference proteome</keyword>
<feature type="region of interest" description="Disordered" evidence="1">
    <location>
        <begin position="1"/>
        <end position="31"/>
    </location>
</feature>
<dbReference type="OrthoDB" id="10275398at2759"/>
<evidence type="ECO:0000313" key="7">
    <source>
        <dbReference type="Proteomes" id="UP000429523"/>
    </source>
</evidence>
<evidence type="ECO:0000313" key="10">
    <source>
        <dbReference type="Proteomes" id="UP000440367"/>
    </source>
</evidence>
<dbReference type="Proteomes" id="UP000433483">
    <property type="component" value="Unassembled WGS sequence"/>
</dbReference>
<sequence length="63" mass="7313">MGREKRRSRDESAYSEEEHDGEADKTNTPYRENVLVSTPSLLNKTFDSCEEFSSQFTAFCKRT</sequence>
<dbReference type="EMBL" id="QXGE01000406">
    <property type="protein sequence ID" value="KAE9313381.1"/>
    <property type="molecule type" value="Genomic_DNA"/>
</dbReference>
<dbReference type="Proteomes" id="UP000440367">
    <property type="component" value="Unassembled WGS sequence"/>
</dbReference>
<comment type="caution">
    <text evidence="2">The sequence shown here is derived from an EMBL/GenBank/DDBJ whole genome shotgun (WGS) entry which is preliminary data.</text>
</comment>
<protein>
    <submittedName>
        <fullName evidence="2">Uncharacterized protein</fullName>
    </submittedName>
</protein>
<evidence type="ECO:0000313" key="5">
    <source>
        <dbReference type="EMBL" id="KAE9240474.1"/>
    </source>
</evidence>
<evidence type="ECO:0000313" key="4">
    <source>
        <dbReference type="EMBL" id="KAE9219948.1"/>
    </source>
</evidence>
<dbReference type="EMBL" id="QXGD01000410">
    <property type="protein sequence ID" value="KAE9240474.1"/>
    <property type="molecule type" value="Genomic_DNA"/>
</dbReference>
<dbReference type="EMBL" id="QXGB01000311">
    <property type="protein sequence ID" value="KAE9219948.1"/>
    <property type="molecule type" value="Genomic_DNA"/>
</dbReference>
<organism evidence="2 7">
    <name type="scientific">Phytophthora fragariae</name>
    <dbReference type="NCBI Taxonomy" id="53985"/>
    <lineage>
        <taxon>Eukaryota</taxon>
        <taxon>Sar</taxon>
        <taxon>Stramenopiles</taxon>
        <taxon>Oomycota</taxon>
        <taxon>Peronosporomycetes</taxon>
        <taxon>Peronosporales</taxon>
        <taxon>Peronosporaceae</taxon>
        <taxon>Phytophthora</taxon>
    </lineage>
</organism>
<dbReference type="Proteomes" id="UP000437068">
    <property type="component" value="Unassembled WGS sequence"/>
</dbReference>
<dbReference type="EMBL" id="QXFZ01000268">
    <property type="protein sequence ID" value="KAE9123829.1"/>
    <property type="molecule type" value="Genomic_DNA"/>
</dbReference>
<evidence type="ECO:0000313" key="2">
    <source>
        <dbReference type="EMBL" id="KAE8941877.1"/>
    </source>
</evidence>
<evidence type="ECO:0000313" key="9">
    <source>
        <dbReference type="Proteomes" id="UP000437068"/>
    </source>
</evidence>
<evidence type="ECO:0000313" key="11">
    <source>
        <dbReference type="Proteomes" id="UP000441208"/>
    </source>
</evidence>
<evidence type="ECO:0000313" key="3">
    <source>
        <dbReference type="EMBL" id="KAE9123829.1"/>
    </source>
</evidence>
<dbReference type="EMBL" id="QXGF01000335">
    <property type="protein sequence ID" value="KAE8941877.1"/>
    <property type="molecule type" value="Genomic_DNA"/>
</dbReference>
<proteinExistence type="predicted"/>
<dbReference type="AlphaFoldDB" id="A0A6A3FBU8"/>
<dbReference type="Proteomes" id="UP000441208">
    <property type="component" value="Unassembled WGS sequence"/>
</dbReference>
<dbReference type="Proteomes" id="UP000429523">
    <property type="component" value="Unassembled WGS sequence"/>
</dbReference>
<evidence type="ECO:0000256" key="1">
    <source>
        <dbReference type="SAM" id="MobiDB-lite"/>
    </source>
</evidence>